<dbReference type="RefSeq" id="WP_138161881.1">
    <property type="nucleotide sequence ID" value="NZ_VAUA01000002.1"/>
</dbReference>
<organism evidence="2 3">
    <name type="scientific">Parasedimentitalea maritima</name>
    <dbReference type="NCBI Taxonomy" id="2578117"/>
    <lineage>
        <taxon>Bacteria</taxon>
        <taxon>Pseudomonadati</taxon>
        <taxon>Pseudomonadota</taxon>
        <taxon>Alphaproteobacteria</taxon>
        <taxon>Rhodobacterales</taxon>
        <taxon>Paracoccaceae</taxon>
        <taxon>Parasedimentitalea</taxon>
    </lineage>
</organism>
<reference evidence="2 3" key="1">
    <citation type="submission" date="2019-05" db="EMBL/GenBank/DDBJ databases">
        <title>Draft genome sequence of Pelagicola sp. DSW4-44.</title>
        <authorList>
            <person name="Oh J."/>
        </authorList>
    </citation>
    <scope>NUCLEOTIDE SEQUENCE [LARGE SCALE GENOMIC DNA]</scope>
    <source>
        <strain evidence="2 3">DSW4-44</strain>
    </source>
</reference>
<sequence length="299" mass="32353">MRVSDTAKLVVLGGLITVGFVLQSDAQGRRPMRQHTTTEAQNLDLVAATVQLRGSKVKLRASGDTVKIRANGIPDHAVGQFPNRGNPHEIKSQNYRFSTDTDQLPRVAKAFGMAGLFGIAVNGVPFDPAAAEFWKGKQQSGWQYEALGGAVTLGLDQNYAHVQPSGAYHYHGLPWGLMQQLGWSSNKASPLIGYAADGFPIYAMTAKVNGKVREMTSSYRLKPGNRPGGAAPSGRHDGAFVQDYQYQAGSGALDECNGAQVVTDEFPGGTYAYFLSQSFPVIPRCLKGEADRSFTKRRR</sequence>
<evidence type="ECO:0000259" key="1">
    <source>
        <dbReference type="Pfam" id="PF14240"/>
    </source>
</evidence>
<keyword evidence="3" id="KW-1185">Reference proteome</keyword>
<gene>
    <name evidence="2" type="ORF">FEE96_04790</name>
</gene>
<dbReference type="EMBL" id="VAUA01000002">
    <property type="protein sequence ID" value="TLP67852.1"/>
    <property type="molecule type" value="Genomic_DNA"/>
</dbReference>
<evidence type="ECO:0000313" key="2">
    <source>
        <dbReference type="EMBL" id="TLP67852.1"/>
    </source>
</evidence>
<name>A0ABY2UY96_9RHOB</name>
<dbReference type="InterPro" id="IPR025924">
    <property type="entry name" value="YHYH_dom"/>
</dbReference>
<evidence type="ECO:0000313" key="3">
    <source>
        <dbReference type="Proteomes" id="UP000305041"/>
    </source>
</evidence>
<feature type="domain" description="YHYH" evidence="1">
    <location>
        <begin position="110"/>
        <end position="288"/>
    </location>
</feature>
<comment type="caution">
    <text evidence="2">The sequence shown here is derived from an EMBL/GenBank/DDBJ whole genome shotgun (WGS) entry which is preliminary data.</text>
</comment>
<proteinExistence type="predicted"/>
<accession>A0ABY2UY96</accession>
<dbReference type="Pfam" id="PF14240">
    <property type="entry name" value="YHYH"/>
    <property type="match status" value="1"/>
</dbReference>
<protein>
    <submittedName>
        <fullName evidence="2">YHYH protein</fullName>
    </submittedName>
</protein>
<dbReference type="Proteomes" id="UP000305041">
    <property type="component" value="Unassembled WGS sequence"/>
</dbReference>